<name>A0A3Q1FAQ8_9TELE</name>
<dbReference type="GeneTree" id="ENSGT00970000193381"/>
<dbReference type="Proteomes" id="UP000257200">
    <property type="component" value="Unplaced"/>
</dbReference>
<reference evidence="2" key="1">
    <citation type="submission" date="2025-08" db="UniProtKB">
        <authorList>
            <consortium name="Ensembl"/>
        </authorList>
    </citation>
    <scope>IDENTIFICATION</scope>
</reference>
<evidence type="ECO:0000313" key="2">
    <source>
        <dbReference type="Ensembl" id="ENSAPOP00000013389.1"/>
    </source>
</evidence>
<dbReference type="CDD" id="cd12893">
    <property type="entry name" value="SPRY_PRY_TRIM35"/>
    <property type="match status" value="1"/>
</dbReference>
<dbReference type="SMART" id="SM00449">
    <property type="entry name" value="SPRY"/>
    <property type="match status" value="1"/>
</dbReference>
<dbReference type="InterPro" id="IPR050143">
    <property type="entry name" value="TRIM/RBCC"/>
</dbReference>
<organism evidence="2 3">
    <name type="scientific">Acanthochromis polyacanthus</name>
    <name type="common">spiny chromis</name>
    <dbReference type="NCBI Taxonomy" id="80966"/>
    <lineage>
        <taxon>Eukaryota</taxon>
        <taxon>Metazoa</taxon>
        <taxon>Chordata</taxon>
        <taxon>Craniata</taxon>
        <taxon>Vertebrata</taxon>
        <taxon>Euteleostomi</taxon>
        <taxon>Actinopterygii</taxon>
        <taxon>Neopterygii</taxon>
        <taxon>Teleostei</taxon>
        <taxon>Neoteleostei</taxon>
        <taxon>Acanthomorphata</taxon>
        <taxon>Ovalentaria</taxon>
        <taxon>Pomacentridae</taxon>
        <taxon>Acanthochromis</taxon>
    </lineage>
</organism>
<dbReference type="Ensembl" id="ENSAPOT00000021527.1">
    <property type="protein sequence ID" value="ENSAPOP00000013389.1"/>
    <property type="gene ID" value="ENSAPOG00000016176.1"/>
</dbReference>
<keyword evidence="3" id="KW-1185">Reference proteome</keyword>
<dbReference type="InterPro" id="IPR043136">
    <property type="entry name" value="B30.2/SPRY_sf"/>
</dbReference>
<reference evidence="2" key="2">
    <citation type="submission" date="2025-09" db="UniProtKB">
        <authorList>
            <consortium name="Ensembl"/>
        </authorList>
    </citation>
    <scope>IDENTIFICATION</scope>
</reference>
<sequence>MKDMVSYTPLYLDPNTAHPELILSKDLTSVRRGDKQQLPDNPERFDYYFSVLSSEGFNSGTHSWNVEVGKNKIWQLGVSEESVQRKGEIESGLWGISFYNGKYSADSPPAPSTDLSVQKKLQRIRVNLDYNRGKLSFSDPDTETNIHTFNHTFTQRMFVYIYTDGKVQISP</sequence>
<feature type="domain" description="B30.2/SPRY" evidence="1">
    <location>
        <begin position="1"/>
        <end position="171"/>
    </location>
</feature>
<evidence type="ECO:0000259" key="1">
    <source>
        <dbReference type="PROSITE" id="PS50188"/>
    </source>
</evidence>
<dbReference type="PROSITE" id="PS50188">
    <property type="entry name" value="B302_SPRY"/>
    <property type="match status" value="1"/>
</dbReference>
<dbReference type="Gene3D" id="2.60.120.920">
    <property type="match status" value="1"/>
</dbReference>
<protein>
    <submittedName>
        <fullName evidence="2">Zinc-binding protein A33-like</fullName>
    </submittedName>
</protein>
<dbReference type="PANTHER" id="PTHR24103">
    <property type="entry name" value="E3 UBIQUITIN-PROTEIN LIGASE TRIM"/>
    <property type="match status" value="1"/>
</dbReference>
<proteinExistence type="predicted"/>
<dbReference type="STRING" id="80966.ENSAPOP00000013389"/>
<dbReference type="InterPro" id="IPR001870">
    <property type="entry name" value="B30.2/SPRY"/>
</dbReference>
<dbReference type="Pfam" id="PF00622">
    <property type="entry name" value="SPRY"/>
    <property type="match status" value="1"/>
</dbReference>
<accession>A0A3Q1FAQ8</accession>
<dbReference type="InterPro" id="IPR006574">
    <property type="entry name" value="PRY"/>
</dbReference>
<dbReference type="InterPro" id="IPR003879">
    <property type="entry name" value="Butyrophylin_SPRY"/>
</dbReference>
<dbReference type="Pfam" id="PF13765">
    <property type="entry name" value="PRY"/>
    <property type="match status" value="1"/>
</dbReference>
<dbReference type="SMART" id="SM00589">
    <property type="entry name" value="PRY"/>
    <property type="match status" value="1"/>
</dbReference>
<dbReference type="InterPro" id="IPR013320">
    <property type="entry name" value="ConA-like_dom_sf"/>
</dbReference>
<dbReference type="InParanoid" id="A0A3Q1FAQ8"/>
<evidence type="ECO:0000313" key="3">
    <source>
        <dbReference type="Proteomes" id="UP000257200"/>
    </source>
</evidence>
<dbReference type="InterPro" id="IPR003877">
    <property type="entry name" value="SPRY_dom"/>
</dbReference>
<dbReference type="AlphaFoldDB" id="A0A3Q1FAQ8"/>
<dbReference type="SUPFAM" id="SSF49899">
    <property type="entry name" value="Concanavalin A-like lectins/glucanases"/>
    <property type="match status" value="1"/>
</dbReference>
<dbReference type="PRINTS" id="PR01407">
    <property type="entry name" value="BUTYPHLNCDUF"/>
</dbReference>